<protein>
    <submittedName>
        <fullName evidence="2">Uncharacterized protein</fullName>
    </submittedName>
</protein>
<feature type="region of interest" description="Disordered" evidence="1">
    <location>
        <begin position="43"/>
        <end position="63"/>
    </location>
</feature>
<evidence type="ECO:0000313" key="3">
    <source>
        <dbReference type="Proteomes" id="UP000266673"/>
    </source>
</evidence>
<comment type="caution">
    <text evidence="2">The sequence shown here is derived from an EMBL/GenBank/DDBJ whole genome shotgun (WGS) entry which is preliminary data.</text>
</comment>
<dbReference type="EMBL" id="QKWP01000826">
    <property type="protein sequence ID" value="RIB14498.1"/>
    <property type="molecule type" value="Genomic_DNA"/>
</dbReference>
<dbReference type="Proteomes" id="UP000266673">
    <property type="component" value="Unassembled WGS sequence"/>
</dbReference>
<dbReference type="AlphaFoldDB" id="A0A397UYQ6"/>
<proteinExistence type="predicted"/>
<gene>
    <name evidence="2" type="ORF">C2G38_2194993</name>
</gene>
<organism evidence="2 3">
    <name type="scientific">Gigaspora rosea</name>
    <dbReference type="NCBI Taxonomy" id="44941"/>
    <lineage>
        <taxon>Eukaryota</taxon>
        <taxon>Fungi</taxon>
        <taxon>Fungi incertae sedis</taxon>
        <taxon>Mucoromycota</taxon>
        <taxon>Glomeromycotina</taxon>
        <taxon>Glomeromycetes</taxon>
        <taxon>Diversisporales</taxon>
        <taxon>Gigasporaceae</taxon>
        <taxon>Gigaspora</taxon>
    </lineage>
</organism>
<reference evidence="2 3" key="1">
    <citation type="submission" date="2018-06" db="EMBL/GenBank/DDBJ databases">
        <title>Comparative genomics reveals the genomic features of Rhizophagus irregularis, R. cerebriforme, R. diaphanum and Gigaspora rosea, and their symbiotic lifestyle signature.</title>
        <authorList>
            <person name="Morin E."/>
            <person name="San Clemente H."/>
            <person name="Chen E.C.H."/>
            <person name="De La Providencia I."/>
            <person name="Hainaut M."/>
            <person name="Kuo A."/>
            <person name="Kohler A."/>
            <person name="Murat C."/>
            <person name="Tang N."/>
            <person name="Roy S."/>
            <person name="Loubradou J."/>
            <person name="Henrissat B."/>
            <person name="Grigoriev I.V."/>
            <person name="Corradi N."/>
            <person name="Roux C."/>
            <person name="Martin F.M."/>
        </authorList>
    </citation>
    <scope>NUCLEOTIDE SEQUENCE [LARGE SCALE GENOMIC DNA]</scope>
    <source>
        <strain evidence="2 3">DAOM 194757</strain>
    </source>
</reference>
<sequence length="100" mass="12110">MPTQEYREKKTLIKIRRGTEERIIVDINKEIRGDLNDIIERVQTKKKEQRKEEDPRKTETRTERQYRQIKEILPNGQLAEKIIKIAQIIKNKKEQVIRSK</sequence>
<accession>A0A397UYQ6</accession>
<keyword evidence="3" id="KW-1185">Reference proteome</keyword>
<evidence type="ECO:0000256" key="1">
    <source>
        <dbReference type="SAM" id="MobiDB-lite"/>
    </source>
</evidence>
<evidence type="ECO:0000313" key="2">
    <source>
        <dbReference type="EMBL" id="RIB14498.1"/>
    </source>
</evidence>
<name>A0A397UYQ6_9GLOM</name>